<protein>
    <submittedName>
        <fullName evidence="1">Uncharacterized protein</fullName>
    </submittedName>
</protein>
<organism evidence="1 2">
    <name type="scientific">Paraburkholderia dipogonis</name>
    <dbReference type="NCBI Taxonomy" id="1211383"/>
    <lineage>
        <taxon>Bacteria</taxon>
        <taxon>Pseudomonadati</taxon>
        <taxon>Pseudomonadota</taxon>
        <taxon>Betaproteobacteria</taxon>
        <taxon>Burkholderiales</taxon>
        <taxon>Burkholderiaceae</taxon>
        <taxon>Paraburkholderia</taxon>
    </lineage>
</organism>
<dbReference type="EMBL" id="SNVI01000002">
    <property type="protein sequence ID" value="TFE42018.1"/>
    <property type="molecule type" value="Genomic_DNA"/>
</dbReference>
<dbReference type="RefSeq" id="WP_134465294.1">
    <property type="nucleotide sequence ID" value="NZ_JBHMFL010000100.1"/>
</dbReference>
<evidence type="ECO:0000313" key="1">
    <source>
        <dbReference type="EMBL" id="TFE42018.1"/>
    </source>
</evidence>
<dbReference type="Proteomes" id="UP000297385">
    <property type="component" value="Unassembled WGS sequence"/>
</dbReference>
<evidence type="ECO:0000313" key="2">
    <source>
        <dbReference type="Proteomes" id="UP000297385"/>
    </source>
</evidence>
<comment type="caution">
    <text evidence="1">The sequence shown here is derived from an EMBL/GenBank/DDBJ whole genome shotgun (WGS) entry which is preliminary data.</text>
</comment>
<accession>A0A4Y8MXE3</accession>
<gene>
    <name evidence="1" type="ORF">E2553_35980</name>
</gene>
<dbReference type="AlphaFoldDB" id="A0A4Y8MXE3"/>
<reference evidence="1 2" key="1">
    <citation type="submission" date="2019-03" db="EMBL/GenBank/DDBJ databases">
        <title>Complete Genome Sequence of Paraburkholderia dipogonis ICMP 19430T, a Nitrogen-fixing Symbiont of the South African Invasive Legume Dipogon lignosus in New Zealand.</title>
        <authorList>
            <person name="De Meyer S.E."/>
        </authorList>
    </citation>
    <scope>NUCLEOTIDE SEQUENCE [LARGE SCALE GENOMIC DNA]</scope>
    <source>
        <strain evidence="1 2">ICMP 19430</strain>
    </source>
</reference>
<dbReference type="GeneID" id="97310851"/>
<proteinExistence type="predicted"/>
<sequence length="290" mass="33533">MKPEVFFEKVSERKLDALRRIAIVSDVELKHRPSLSPEYEFSKYEGMTEKDYFFFDEVDFSEDITYCFRFELGEYGYRVENEDDLYPAKDDMGTGEFKLQVGAFDRRRRTCEIRGSLHGSTFDINGEFVDPELNYKITGVSAEQKIKLSLFQELLLEGYLLELEGNQRMSFFSYFTAMESFVTVQLEGFVQSLTSELQEPFERLPFDAKLRIYAKELLSTTDFSKVPVWSELSGKLKRLKSLRNDIAHAKGTTSNIAAQDVDDAFACACILFSLAPERTNWKPVYSYLLA</sequence>
<name>A0A4Y8MXE3_9BURK</name>